<evidence type="ECO:0000259" key="2">
    <source>
        <dbReference type="Pfam" id="PF05448"/>
    </source>
</evidence>
<gene>
    <name evidence="3" type="ORF">FOC49_01245</name>
</gene>
<dbReference type="SUPFAM" id="SSF53474">
    <property type="entry name" value="alpha/beta-Hydrolases"/>
    <property type="match status" value="1"/>
</dbReference>
<evidence type="ECO:0000313" key="3">
    <source>
        <dbReference type="EMBL" id="QGS08602.1"/>
    </source>
</evidence>
<evidence type="ECO:0000256" key="1">
    <source>
        <dbReference type="PIRSR" id="PIRSR639069-2"/>
    </source>
</evidence>
<dbReference type="InterPro" id="IPR008391">
    <property type="entry name" value="AXE1_dom"/>
</dbReference>
<name>A0AAP9HC10_9BACL</name>
<dbReference type="PANTHER" id="PTHR40111:SF1">
    <property type="entry name" value="CEPHALOSPORIN-C DEACETYLASE"/>
    <property type="match status" value="1"/>
</dbReference>
<evidence type="ECO:0000313" key="4">
    <source>
        <dbReference type="Proteomes" id="UP000425411"/>
    </source>
</evidence>
<dbReference type="GO" id="GO:0005976">
    <property type="term" value="P:polysaccharide metabolic process"/>
    <property type="evidence" value="ECO:0007669"/>
    <property type="project" value="TreeGrafter"/>
</dbReference>
<proteinExistence type="predicted"/>
<dbReference type="PANTHER" id="PTHR40111">
    <property type="entry name" value="CEPHALOSPORIN-C DEACETYLASE"/>
    <property type="match status" value="1"/>
</dbReference>
<organism evidence="3 4">
    <name type="scientific">Gemella morbillorum</name>
    <dbReference type="NCBI Taxonomy" id="29391"/>
    <lineage>
        <taxon>Bacteria</taxon>
        <taxon>Bacillati</taxon>
        <taxon>Bacillota</taxon>
        <taxon>Bacilli</taxon>
        <taxon>Bacillales</taxon>
        <taxon>Gemellaceae</taxon>
        <taxon>Gemella</taxon>
    </lineage>
</organism>
<dbReference type="AlphaFoldDB" id="A0AAP9HC10"/>
<dbReference type="GO" id="GO:0052689">
    <property type="term" value="F:carboxylic ester hydrolase activity"/>
    <property type="evidence" value="ECO:0007669"/>
    <property type="project" value="TreeGrafter"/>
</dbReference>
<feature type="domain" description="Acetyl xylan esterase" evidence="2">
    <location>
        <begin position="6"/>
        <end position="266"/>
    </location>
</feature>
<dbReference type="Proteomes" id="UP000425411">
    <property type="component" value="Chromosome"/>
</dbReference>
<dbReference type="EMBL" id="CP046314">
    <property type="protein sequence ID" value="QGS08602.1"/>
    <property type="molecule type" value="Genomic_DNA"/>
</dbReference>
<dbReference type="InterPro" id="IPR029058">
    <property type="entry name" value="AB_hydrolase_fold"/>
</dbReference>
<accession>A0AAP9HC10</accession>
<dbReference type="Gene3D" id="3.40.50.1820">
    <property type="entry name" value="alpha/beta hydrolase"/>
    <property type="match status" value="1"/>
</dbReference>
<feature type="binding site" evidence="1">
    <location>
        <position position="59"/>
    </location>
    <ligand>
        <name>substrate</name>
    </ligand>
</feature>
<dbReference type="Pfam" id="PF05448">
    <property type="entry name" value="AXE1"/>
    <property type="match status" value="1"/>
</dbReference>
<protein>
    <submittedName>
        <fullName evidence="3">Acetylxylan esterase</fullName>
    </submittedName>
</protein>
<sequence>MKLEKNRQFEYNFNKIADNHPRLDYYELTYTAVDNSKIYAEVMVPKGQARGLFIEIPDYKAFPKDYLNLGRYAILDYAVASLHVRGQVGQSENRQPASIYFPFLNNQNDELYYNFVYQDAIDLVAVLKKEFPELEINVLGIGQGASVGLAAAAVTKDIARLFISNAQNIDFETIFKTNADIGIYEAIRDYNRNFPQKEDYMLDCLSEIDILNYAKEVEAQVYYGYSHLNVRTPKKCQDKLLELLLNKEIIHYRKFEHEVLQEHFFDEFVLKKLSVL</sequence>
<dbReference type="InterPro" id="IPR039069">
    <property type="entry name" value="CE7"/>
</dbReference>
<keyword evidence="4" id="KW-1185">Reference proteome</keyword>
<dbReference type="RefSeq" id="WP_004633728.1">
    <property type="nucleotide sequence ID" value="NZ_CP046314.1"/>
</dbReference>
<reference evidence="3 4" key="1">
    <citation type="submission" date="2019-11" db="EMBL/GenBank/DDBJ databases">
        <title>FDA dAtabase for Regulatory Grade micrObial Sequences (FDA-ARGOS): Supporting development and validation of Infectious Disease Dx tests.</title>
        <authorList>
            <person name="Turner S."/>
            <person name="Byrd R."/>
            <person name="Tallon L."/>
            <person name="Sadzewicz L."/>
            <person name="Vavikolanu K."/>
            <person name="Mehta A."/>
            <person name="Aluvathingal J."/>
            <person name="Nadendla S."/>
            <person name="Myers T."/>
            <person name="Yan Y."/>
            <person name="Sichtig H."/>
        </authorList>
    </citation>
    <scope>NUCLEOTIDE SEQUENCE [LARGE SCALE GENOMIC DNA]</scope>
    <source>
        <strain evidence="3 4">FDAARGOS_741</strain>
    </source>
</reference>